<comment type="caution">
    <text evidence="1">The sequence shown here is derived from an EMBL/GenBank/DDBJ whole genome shotgun (WGS) entry which is preliminary data.</text>
</comment>
<keyword evidence="2" id="KW-1185">Reference proteome</keyword>
<protein>
    <submittedName>
        <fullName evidence="1">Uncharacterized protein</fullName>
    </submittedName>
</protein>
<reference evidence="2" key="1">
    <citation type="journal article" date="2023" name="G3 (Bethesda)">
        <title>Genome assembly and association tests identify interacting loci associated with vigor, precocity, and sex in interspecific pistachio rootstocks.</title>
        <authorList>
            <person name="Palmer W."/>
            <person name="Jacygrad E."/>
            <person name="Sagayaradj S."/>
            <person name="Cavanaugh K."/>
            <person name="Han R."/>
            <person name="Bertier L."/>
            <person name="Beede B."/>
            <person name="Kafkas S."/>
            <person name="Golino D."/>
            <person name="Preece J."/>
            <person name="Michelmore R."/>
        </authorList>
    </citation>
    <scope>NUCLEOTIDE SEQUENCE [LARGE SCALE GENOMIC DNA]</scope>
</reference>
<dbReference type="EMBL" id="CM047739">
    <property type="protein sequence ID" value="KAJ0043794.1"/>
    <property type="molecule type" value="Genomic_DNA"/>
</dbReference>
<proteinExistence type="predicted"/>
<evidence type="ECO:0000313" key="2">
    <source>
        <dbReference type="Proteomes" id="UP001163603"/>
    </source>
</evidence>
<accession>A0ACC0YYG6</accession>
<sequence>MVIECMNMLNEDTRETKIRFPWSVDLIEDFVVEKHMVIDYFKMHVSSTFGSGYGDFVRCASNIITCIEEEREALLALKQGLVDESGSLSSWGSEDVKINCCNWRGVQCNNRTGLIN</sequence>
<gene>
    <name evidence="1" type="ORF">Pint_17589</name>
</gene>
<evidence type="ECO:0000313" key="1">
    <source>
        <dbReference type="EMBL" id="KAJ0043794.1"/>
    </source>
</evidence>
<name>A0ACC0YYG6_9ROSI</name>
<organism evidence="1 2">
    <name type="scientific">Pistacia integerrima</name>
    <dbReference type="NCBI Taxonomy" id="434235"/>
    <lineage>
        <taxon>Eukaryota</taxon>
        <taxon>Viridiplantae</taxon>
        <taxon>Streptophyta</taxon>
        <taxon>Embryophyta</taxon>
        <taxon>Tracheophyta</taxon>
        <taxon>Spermatophyta</taxon>
        <taxon>Magnoliopsida</taxon>
        <taxon>eudicotyledons</taxon>
        <taxon>Gunneridae</taxon>
        <taxon>Pentapetalae</taxon>
        <taxon>rosids</taxon>
        <taxon>malvids</taxon>
        <taxon>Sapindales</taxon>
        <taxon>Anacardiaceae</taxon>
        <taxon>Pistacia</taxon>
    </lineage>
</organism>
<dbReference type="Proteomes" id="UP001163603">
    <property type="component" value="Chromosome 4"/>
</dbReference>